<keyword evidence="4" id="KW-0808">Transferase</keyword>
<dbReference type="InterPro" id="IPR037800">
    <property type="entry name" value="GCN5"/>
</dbReference>
<dbReference type="InterPro" id="IPR001487">
    <property type="entry name" value="Bromodomain"/>
</dbReference>
<keyword evidence="11" id="KW-0012">Acyltransferase</keyword>
<sequence length="502" mass="56284">MDFTDILDSDQPTAKRLKIAISNEEADKVKIENPLSSLEFGNVGIQSGDSIEKINDVFYQQLFQKDEDLAPEPKLLPGAYSQREEALITQESAGEIKFCYVENDGTPQNMMYLTGLKNIFSKQLPNMPKEYICRLVYDRRHRSVALVKRSGTVIGGITYRSFPLQGLGEIAFCAVTSTEQVKGFGTRLMNHTKEFARTKDHLSYFLTYADNNAVGYFAKQGFTKELSMERERWHGYIKDYDGGTLMEFAIHPKICYTQFPDLIRTQRHALDLKIRAICKAHVVRCGLKYFKQHPSSADPADPPEAAGCVSNEVTGTGSSEAAGAGASPDSSNRMTGTVISNISERPPLPIDSIPGVLEAFWTPDQGQLSRCFFVFKEGAVDSSPEALQRLLLLALQELQKNEDAWPFLLPVTAEEVPDYHTVIKDPIDLSLMESRLKQQNFYLTLDIFIADFKRMMNNCRLYNSSESIFYKLANKLEATFNTFLAAHVINLSADHSSVATPL</sequence>
<gene>
    <name evidence="16" type="ORF">CEUSTIGMA_g8419.t1</name>
</gene>
<dbReference type="InterPro" id="IPR018359">
    <property type="entry name" value="Bromodomain_CS"/>
</dbReference>
<dbReference type="Gene3D" id="3.40.630.30">
    <property type="match status" value="1"/>
</dbReference>
<comment type="similarity">
    <text evidence="2">Belongs to the acetyltransferase family. GCN5 subfamily.</text>
</comment>
<evidence type="ECO:0000256" key="5">
    <source>
        <dbReference type="ARBA" id="ARBA00022853"/>
    </source>
</evidence>
<dbReference type="STRING" id="1157962.A0A250XD24"/>
<dbReference type="InterPro" id="IPR016181">
    <property type="entry name" value="Acyl_CoA_acyltransferase"/>
</dbReference>
<dbReference type="Pfam" id="PF00583">
    <property type="entry name" value="Acetyltransf_1"/>
    <property type="match status" value="1"/>
</dbReference>
<accession>A0A250XD24</accession>
<evidence type="ECO:0000256" key="8">
    <source>
        <dbReference type="ARBA" id="ARBA00023159"/>
    </source>
</evidence>
<evidence type="ECO:0000256" key="3">
    <source>
        <dbReference type="ARBA" id="ARBA00013184"/>
    </source>
</evidence>
<keyword evidence="17" id="KW-1185">Reference proteome</keyword>
<dbReference type="EMBL" id="BEGY01000059">
    <property type="protein sequence ID" value="GAX80984.1"/>
    <property type="molecule type" value="Genomic_DNA"/>
</dbReference>
<keyword evidence="10" id="KW-0539">Nucleus</keyword>
<keyword evidence="6" id="KW-0805">Transcription regulation</keyword>
<reference evidence="16 17" key="1">
    <citation type="submission" date="2017-08" db="EMBL/GenBank/DDBJ databases">
        <title>Acidophilic green algal genome provides insights into adaptation to an acidic environment.</title>
        <authorList>
            <person name="Hirooka S."/>
            <person name="Hirose Y."/>
            <person name="Kanesaki Y."/>
            <person name="Higuchi S."/>
            <person name="Fujiwara T."/>
            <person name="Onuma R."/>
            <person name="Era A."/>
            <person name="Ohbayashi R."/>
            <person name="Uzuka A."/>
            <person name="Nozaki H."/>
            <person name="Yoshikawa H."/>
            <person name="Miyagishima S.Y."/>
        </authorList>
    </citation>
    <scope>NUCLEOTIDE SEQUENCE [LARGE SCALE GENOMIC DNA]</scope>
    <source>
        <strain evidence="16 17">NIES-2499</strain>
    </source>
</reference>
<feature type="compositionally biased region" description="Low complexity" evidence="13">
    <location>
        <begin position="296"/>
        <end position="306"/>
    </location>
</feature>
<evidence type="ECO:0000256" key="11">
    <source>
        <dbReference type="ARBA" id="ARBA00023315"/>
    </source>
</evidence>
<feature type="region of interest" description="Disordered" evidence="13">
    <location>
        <begin position="296"/>
        <end position="336"/>
    </location>
</feature>
<evidence type="ECO:0000256" key="13">
    <source>
        <dbReference type="SAM" id="MobiDB-lite"/>
    </source>
</evidence>
<dbReference type="PRINTS" id="PR00503">
    <property type="entry name" value="BROMODOMAIN"/>
</dbReference>
<dbReference type="InterPro" id="IPR036427">
    <property type="entry name" value="Bromodomain-like_sf"/>
</dbReference>
<organism evidence="16 17">
    <name type="scientific">Chlamydomonas eustigma</name>
    <dbReference type="NCBI Taxonomy" id="1157962"/>
    <lineage>
        <taxon>Eukaryota</taxon>
        <taxon>Viridiplantae</taxon>
        <taxon>Chlorophyta</taxon>
        <taxon>core chlorophytes</taxon>
        <taxon>Chlorophyceae</taxon>
        <taxon>CS clade</taxon>
        <taxon>Chlamydomonadales</taxon>
        <taxon>Chlamydomonadaceae</taxon>
        <taxon>Chlamydomonas</taxon>
    </lineage>
</organism>
<feature type="domain" description="N-acetyltransferase" evidence="15">
    <location>
        <begin position="103"/>
        <end position="251"/>
    </location>
</feature>
<evidence type="ECO:0000313" key="16">
    <source>
        <dbReference type="EMBL" id="GAX80984.1"/>
    </source>
</evidence>
<dbReference type="OrthoDB" id="1937912at2759"/>
<keyword evidence="7 12" id="KW-0103">Bromodomain</keyword>
<feature type="domain" description="Bromo" evidence="14">
    <location>
        <begin position="399"/>
        <end position="470"/>
    </location>
</feature>
<dbReference type="Proteomes" id="UP000232323">
    <property type="component" value="Unassembled WGS sequence"/>
</dbReference>
<dbReference type="GO" id="GO:0010484">
    <property type="term" value="F:histone H3 acetyltransferase activity"/>
    <property type="evidence" value="ECO:0007669"/>
    <property type="project" value="TreeGrafter"/>
</dbReference>
<keyword evidence="9" id="KW-0804">Transcription</keyword>
<dbReference type="SUPFAM" id="SSF47370">
    <property type="entry name" value="Bromodomain"/>
    <property type="match status" value="1"/>
</dbReference>
<dbReference type="Gene3D" id="1.20.920.10">
    <property type="entry name" value="Bromodomain-like"/>
    <property type="match status" value="1"/>
</dbReference>
<dbReference type="AlphaFoldDB" id="A0A250XD24"/>
<keyword evidence="5" id="KW-0156">Chromatin regulator</keyword>
<feature type="compositionally biased region" description="Low complexity" evidence="13">
    <location>
        <begin position="315"/>
        <end position="331"/>
    </location>
</feature>
<dbReference type="Pfam" id="PF00439">
    <property type="entry name" value="Bromodomain"/>
    <property type="match status" value="1"/>
</dbReference>
<dbReference type="PROSITE" id="PS50014">
    <property type="entry name" value="BROMODOMAIN_2"/>
    <property type="match status" value="1"/>
</dbReference>
<dbReference type="SUPFAM" id="SSF55729">
    <property type="entry name" value="Acyl-CoA N-acyltransferases (Nat)"/>
    <property type="match status" value="1"/>
</dbReference>
<dbReference type="PROSITE" id="PS00633">
    <property type="entry name" value="BROMODOMAIN_1"/>
    <property type="match status" value="1"/>
</dbReference>
<dbReference type="EC" id="2.3.1.48" evidence="3"/>
<dbReference type="GO" id="GO:0000123">
    <property type="term" value="C:histone acetyltransferase complex"/>
    <property type="evidence" value="ECO:0007669"/>
    <property type="project" value="TreeGrafter"/>
</dbReference>
<evidence type="ECO:0000256" key="10">
    <source>
        <dbReference type="ARBA" id="ARBA00023242"/>
    </source>
</evidence>
<evidence type="ECO:0000256" key="4">
    <source>
        <dbReference type="ARBA" id="ARBA00022679"/>
    </source>
</evidence>
<evidence type="ECO:0000256" key="2">
    <source>
        <dbReference type="ARBA" id="ARBA00008607"/>
    </source>
</evidence>
<evidence type="ECO:0000259" key="14">
    <source>
        <dbReference type="PROSITE" id="PS50014"/>
    </source>
</evidence>
<dbReference type="PROSITE" id="PS51186">
    <property type="entry name" value="GNAT"/>
    <property type="match status" value="1"/>
</dbReference>
<dbReference type="GO" id="GO:0005634">
    <property type="term" value="C:nucleus"/>
    <property type="evidence" value="ECO:0007669"/>
    <property type="project" value="UniProtKB-SubCell"/>
</dbReference>
<dbReference type="GO" id="GO:0045944">
    <property type="term" value="P:positive regulation of transcription by RNA polymerase II"/>
    <property type="evidence" value="ECO:0007669"/>
    <property type="project" value="TreeGrafter"/>
</dbReference>
<dbReference type="SMART" id="SM00297">
    <property type="entry name" value="BROMO"/>
    <property type="match status" value="1"/>
</dbReference>
<dbReference type="PANTHER" id="PTHR45750">
    <property type="entry name" value="GH11602P"/>
    <property type="match status" value="1"/>
</dbReference>
<evidence type="ECO:0000256" key="6">
    <source>
        <dbReference type="ARBA" id="ARBA00023015"/>
    </source>
</evidence>
<evidence type="ECO:0000256" key="7">
    <source>
        <dbReference type="ARBA" id="ARBA00023117"/>
    </source>
</evidence>
<name>A0A250XD24_9CHLO</name>
<comment type="subcellular location">
    <subcellularLocation>
        <location evidence="1">Nucleus</location>
    </subcellularLocation>
</comment>
<keyword evidence="8" id="KW-0010">Activator</keyword>
<proteinExistence type="inferred from homology"/>
<evidence type="ECO:0000313" key="17">
    <source>
        <dbReference type="Proteomes" id="UP000232323"/>
    </source>
</evidence>
<comment type="caution">
    <text evidence="16">The sequence shown here is derived from an EMBL/GenBank/DDBJ whole genome shotgun (WGS) entry which is preliminary data.</text>
</comment>
<dbReference type="PANTHER" id="PTHR45750:SF3">
    <property type="entry name" value="HISTONE ACETYLTRANSFERASE"/>
    <property type="match status" value="1"/>
</dbReference>
<evidence type="ECO:0000256" key="9">
    <source>
        <dbReference type="ARBA" id="ARBA00023163"/>
    </source>
</evidence>
<evidence type="ECO:0000256" key="12">
    <source>
        <dbReference type="PROSITE-ProRule" id="PRU00035"/>
    </source>
</evidence>
<evidence type="ECO:0000256" key="1">
    <source>
        <dbReference type="ARBA" id="ARBA00004123"/>
    </source>
</evidence>
<dbReference type="CDD" id="cd04301">
    <property type="entry name" value="NAT_SF"/>
    <property type="match status" value="1"/>
</dbReference>
<protein>
    <recommendedName>
        <fullName evidence="3">histone acetyltransferase</fullName>
        <ecNumber evidence="3">2.3.1.48</ecNumber>
    </recommendedName>
</protein>
<dbReference type="InterPro" id="IPR000182">
    <property type="entry name" value="GNAT_dom"/>
</dbReference>
<evidence type="ECO:0000259" key="15">
    <source>
        <dbReference type="PROSITE" id="PS51186"/>
    </source>
</evidence>